<dbReference type="InterPro" id="IPR025405">
    <property type="entry name" value="DUF4131"/>
</dbReference>
<feature type="transmembrane region" description="Helical" evidence="6">
    <location>
        <begin position="52"/>
        <end position="71"/>
    </location>
</feature>
<keyword evidence="5 6" id="KW-0472">Membrane</keyword>
<feature type="domain" description="DUF4131" evidence="8">
    <location>
        <begin position="58"/>
        <end position="203"/>
    </location>
</feature>
<evidence type="ECO:0000256" key="5">
    <source>
        <dbReference type="ARBA" id="ARBA00023136"/>
    </source>
</evidence>
<feature type="transmembrane region" description="Helical" evidence="6">
    <location>
        <begin position="409"/>
        <end position="431"/>
    </location>
</feature>
<name>A0A849L3A0_9RHOB</name>
<protein>
    <submittedName>
        <fullName evidence="9">DUF4131 domain-containing protein</fullName>
    </submittedName>
</protein>
<proteinExistence type="predicted"/>
<dbReference type="PANTHER" id="PTHR30619:SF1">
    <property type="entry name" value="RECOMBINATION PROTEIN 2"/>
    <property type="match status" value="1"/>
</dbReference>
<dbReference type="EMBL" id="JABFBC010000001">
    <property type="protein sequence ID" value="NNU80700.1"/>
    <property type="molecule type" value="Genomic_DNA"/>
</dbReference>
<dbReference type="InterPro" id="IPR004477">
    <property type="entry name" value="ComEC_N"/>
</dbReference>
<keyword evidence="4 6" id="KW-1133">Transmembrane helix</keyword>
<evidence type="ECO:0000259" key="8">
    <source>
        <dbReference type="Pfam" id="PF13567"/>
    </source>
</evidence>
<feature type="transmembrane region" description="Helical" evidence="6">
    <location>
        <begin position="530"/>
        <end position="547"/>
    </location>
</feature>
<feature type="transmembrane region" description="Helical" evidence="6">
    <location>
        <begin position="501"/>
        <end position="523"/>
    </location>
</feature>
<reference evidence="9 10" key="1">
    <citation type="submission" date="2020-05" db="EMBL/GenBank/DDBJ databases">
        <title>Gimesia benthica sp. nov., a novel planctomycete isolated from a deep-sea water sample of the Northwest Indian Ocean.</title>
        <authorList>
            <person name="Wang J."/>
            <person name="Ruan C."/>
            <person name="Song L."/>
            <person name="Zhu Y."/>
            <person name="Li A."/>
            <person name="Zheng X."/>
            <person name="Wang L."/>
            <person name="Lu Z."/>
            <person name="Huang Y."/>
            <person name="Du W."/>
            <person name="Zhou Y."/>
            <person name="Huang L."/>
            <person name="Dai X."/>
        </authorList>
    </citation>
    <scope>NUCLEOTIDE SEQUENCE [LARGE SCALE GENOMIC DNA]</scope>
    <source>
        <strain evidence="9 10">YYQ-30</strain>
    </source>
</reference>
<feature type="transmembrane region" description="Helical" evidence="6">
    <location>
        <begin position="353"/>
        <end position="372"/>
    </location>
</feature>
<feature type="transmembrane region" description="Helical" evidence="6">
    <location>
        <begin position="269"/>
        <end position="293"/>
    </location>
</feature>
<dbReference type="Proteomes" id="UP000572377">
    <property type="component" value="Unassembled WGS sequence"/>
</dbReference>
<feature type="domain" description="ComEC/Rec2-related protein" evidence="7">
    <location>
        <begin position="246"/>
        <end position="525"/>
    </location>
</feature>
<feature type="transmembrane region" description="Helical" evidence="6">
    <location>
        <begin position="378"/>
        <end position="397"/>
    </location>
</feature>
<dbReference type="Pfam" id="PF13567">
    <property type="entry name" value="DUF4131"/>
    <property type="match status" value="1"/>
</dbReference>
<dbReference type="InterPro" id="IPR052159">
    <property type="entry name" value="Competence_DNA_uptake"/>
</dbReference>
<evidence type="ECO:0000256" key="1">
    <source>
        <dbReference type="ARBA" id="ARBA00004651"/>
    </source>
</evidence>
<dbReference type="PANTHER" id="PTHR30619">
    <property type="entry name" value="DNA INTERNALIZATION/COMPETENCE PROTEIN COMEC/REC2"/>
    <property type="match status" value="1"/>
</dbReference>
<gene>
    <name evidence="9" type="ORF">HMH01_09655</name>
</gene>
<feature type="transmembrane region" description="Helical" evidence="6">
    <location>
        <begin position="475"/>
        <end position="495"/>
    </location>
</feature>
<sequence length="695" mass="72561">MLARYLGQNRRGKQVRLSAGIEAQRGTLLLWAPAAMAVGICVYFALKSEPGLGHSLTLGGSGAVLLGLHLWRRRGSALALAGLACLGFALADAQTARMQAPVLERITFGAVMGRVVGLDRSEQNRIRVRLDQVWIEGLAPEKTPHRVRIVLARPPDPGTLAPGNRIMLRARLTPPLPPVEPRGFDFRRHAWFDGLGAIGSSAEPVVLAEPPTAPPAALWLFSLRMQLSDAIRARMPAHSGGFAAAILFGDRSGVDPADLVDLRVSNLAHLLAISGLHMGLLTGAMFVALRLALAAVPGVALCLPAKKIAALGAMAAGAGYLALSGASVATQRAFIMAAVVFCAVLADRPALTLRAVALAGLILLVIDPFAVMGAGFQMSFAATIALIATYGALQSWAPWRRMDARGGRVLRFALGLALTSLVAGLATAPFSAFHFHQMSRYGLIANILAVPAMGFVVMPSALIAALLWPFGLEGVALWLMQLGIDHILAVAGWAASLPAPLWLVPAGPGWALGLIALGGYALATLRGPPRLAGLPVAALAIAFWAATPRPDVMVDPDGALVGVRGAEGLALNRARGAGFAARVWLENDGDAADQRAAAARTDGAGGEAVEWRLPDGRRVLWLKSAPEGGSACVGVSLVIAPGAGPDRASAVPAGCSLIDAETLRREGAHAFRLDRWGSPLTTRMVSGQRPWTVAQ</sequence>
<keyword evidence="2" id="KW-1003">Cell membrane</keyword>
<evidence type="ECO:0000256" key="3">
    <source>
        <dbReference type="ARBA" id="ARBA00022692"/>
    </source>
</evidence>
<feature type="transmembrane region" description="Helical" evidence="6">
    <location>
        <begin position="28"/>
        <end position="46"/>
    </location>
</feature>
<dbReference type="GO" id="GO:0005886">
    <property type="term" value="C:plasma membrane"/>
    <property type="evidence" value="ECO:0007669"/>
    <property type="project" value="UniProtKB-SubCell"/>
</dbReference>
<feature type="transmembrane region" description="Helical" evidence="6">
    <location>
        <begin position="305"/>
        <end position="323"/>
    </location>
</feature>
<evidence type="ECO:0000259" key="7">
    <source>
        <dbReference type="Pfam" id="PF03772"/>
    </source>
</evidence>
<dbReference type="Pfam" id="PF03772">
    <property type="entry name" value="Competence"/>
    <property type="match status" value="1"/>
</dbReference>
<dbReference type="NCBIfam" id="TIGR00360">
    <property type="entry name" value="ComEC_N-term"/>
    <property type="match status" value="1"/>
</dbReference>
<evidence type="ECO:0000313" key="10">
    <source>
        <dbReference type="Proteomes" id="UP000572377"/>
    </source>
</evidence>
<evidence type="ECO:0000256" key="6">
    <source>
        <dbReference type="SAM" id="Phobius"/>
    </source>
</evidence>
<feature type="transmembrane region" description="Helical" evidence="6">
    <location>
        <begin position="443"/>
        <end position="468"/>
    </location>
</feature>
<comment type="caution">
    <text evidence="9">The sequence shown here is derived from an EMBL/GenBank/DDBJ whole genome shotgun (WGS) entry which is preliminary data.</text>
</comment>
<comment type="subcellular location">
    <subcellularLocation>
        <location evidence="1">Cell membrane</location>
        <topology evidence="1">Multi-pass membrane protein</topology>
    </subcellularLocation>
</comment>
<organism evidence="9 10">
    <name type="scientific">Halovulum dunhuangense</name>
    <dbReference type="NCBI Taxonomy" id="1505036"/>
    <lineage>
        <taxon>Bacteria</taxon>
        <taxon>Pseudomonadati</taxon>
        <taxon>Pseudomonadota</taxon>
        <taxon>Alphaproteobacteria</taxon>
        <taxon>Rhodobacterales</taxon>
        <taxon>Paracoccaceae</taxon>
        <taxon>Halovulum</taxon>
    </lineage>
</organism>
<dbReference type="AlphaFoldDB" id="A0A849L3A0"/>
<keyword evidence="10" id="KW-1185">Reference proteome</keyword>
<keyword evidence="3 6" id="KW-0812">Transmembrane</keyword>
<accession>A0A849L3A0</accession>
<evidence type="ECO:0000256" key="2">
    <source>
        <dbReference type="ARBA" id="ARBA00022475"/>
    </source>
</evidence>
<evidence type="ECO:0000313" key="9">
    <source>
        <dbReference type="EMBL" id="NNU80700.1"/>
    </source>
</evidence>
<evidence type="ECO:0000256" key="4">
    <source>
        <dbReference type="ARBA" id="ARBA00022989"/>
    </source>
</evidence>